<organism evidence="2 3">
    <name type="scientific">Streptantibioticus ferralitis</name>
    <dbReference type="NCBI Taxonomy" id="236510"/>
    <lineage>
        <taxon>Bacteria</taxon>
        <taxon>Bacillati</taxon>
        <taxon>Actinomycetota</taxon>
        <taxon>Actinomycetes</taxon>
        <taxon>Kitasatosporales</taxon>
        <taxon>Streptomycetaceae</taxon>
        <taxon>Streptantibioticus</taxon>
    </lineage>
</organism>
<dbReference type="InterPro" id="IPR008687">
    <property type="entry name" value="MobC"/>
</dbReference>
<gene>
    <name evidence="2" type="primary">mobC</name>
    <name evidence="2" type="ORF">P2L57_01095</name>
</gene>
<keyword evidence="3" id="KW-1185">Reference proteome</keyword>
<dbReference type="Proteomes" id="UP001220022">
    <property type="component" value="Unassembled WGS sequence"/>
</dbReference>
<accession>A0ABT5YS51</accession>
<evidence type="ECO:0000313" key="2">
    <source>
        <dbReference type="EMBL" id="MDF2254369.1"/>
    </source>
</evidence>
<protein>
    <submittedName>
        <fullName evidence="2">Plasmid mobilization relaxosome protein MobC</fullName>
    </submittedName>
</protein>
<feature type="domain" description="Bacterial mobilisation" evidence="1">
    <location>
        <begin position="40"/>
        <end position="81"/>
    </location>
</feature>
<evidence type="ECO:0000259" key="1">
    <source>
        <dbReference type="Pfam" id="PF05713"/>
    </source>
</evidence>
<comment type="caution">
    <text evidence="2">The sequence shown here is derived from an EMBL/GenBank/DDBJ whole genome shotgun (WGS) entry which is preliminary data.</text>
</comment>
<evidence type="ECO:0000313" key="3">
    <source>
        <dbReference type="Proteomes" id="UP001220022"/>
    </source>
</evidence>
<proteinExistence type="predicted"/>
<sequence length="92" mass="9586">MYPSGYMAAAGLAAARGATTVDNNAQLDAAIDELAALRAQIARVGNNVNQIAYIYNAGGQHRPGELAYALTALGRVLARIDDAADALVKKRT</sequence>
<reference evidence="2 3" key="1">
    <citation type="submission" date="2023-03" db="EMBL/GenBank/DDBJ databases">
        <title>Draft genome sequence of type strain Streptomyces ferralitis JCM 14344.</title>
        <authorList>
            <person name="Klaysubun C."/>
            <person name="Duangmal K."/>
        </authorList>
    </citation>
    <scope>NUCLEOTIDE SEQUENCE [LARGE SCALE GENOMIC DNA]</scope>
    <source>
        <strain evidence="2 3">JCM 14344</strain>
    </source>
</reference>
<name>A0ABT5YS51_9ACTN</name>
<dbReference type="Pfam" id="PF05713">
    <property type="entry name" value="MobC"/>
    <property type="match status" value="1"/>
</dbReference>
<dbReference type="EMBL" id="JARHTQ010000001">
    <property type="protein sequence ID" value="MDF2254369.1"/>
    <property type="molecule type" value="Genomic_DNA"/>
</dbReference>